<sequence length="248" mass="28342">MKSVDTDFSYTSQDKEASLWSFLRDIPHGFFLTVETGYPLQGAVTQDLYEQGWSGINITADANGYEMVQALRPDDRNIYAHVAESETISPQNGVAVLSLEAICRYYAPAVFELLHLGETADKAAVIRSLQWQLHRPRVVLVQLDAVDSLAWEALLTQHHYCFMQHFGRQRVYLAAEQLNVLMADLVQCRRDAATLAQQHEVLKGEQARILNELQDVYSSKAWRITLPLRLVRHYGKGLWRQLRNRLAT</sequence>
<reference evidence="1 2" key="1">
    <citation type="submission" date="2017-01" db="EMBL/GenBank/DDBJ databases">
        <title>Novel large sulfur bacteria in the metagenomes of groundwater-fed chemosynthetic microbial mats in the Lake Huron basin.</title>
        <authorList>
            <person name="Sharrar A.M."/>
            <person name="Flood B.E."/>
            <person name="Bailey J.V."/>
            <person name="Jones D.S."/>
            <person name="Biddanda B."/>
            <person name="Ruberg S.A."/>
            <person name="Marcus D.N."/>
            <person name="Dick G.J."/>
        </authorList>
    </citation>
    <scope>NUCLEOTIDE SEQUENCE [LARGE SCALE GENOMIC DNA]</scope>
    <source>
        <strain evidence="1">A8</strain>
    </source>
</reference>
<gene>
    <name evidence="1" type="ORF">BWK73_39245</name>
</gene>
<name>A0A1Y1QDZ8_9GAMM</name>
<proteinExistence type="predicted"/>
<dbReference type="AlphaFoldDB" id="A0A1Y1QDZ8"/>
<evidence type="ECO:0000313" key="1">
    <source>
        <dbReference type="EMBL" id="OQX03526.1"/>
    </source>
</evidence>
<evidence type="ECO:0000313" key="2">
    <source>
        <dbReference type="Proteomes" id="UP000192491"/>
    </source>
</evidence>
<organism evidence="1 2">
    <name type="scientific">Thiothrix lacustris</name>
    <dbReference type="NCBI Taxonomy" id="525917"/>
    <lineage>
        <taxon>Bacteria</taxon>
        <taxon>Pseudomonadati</taxon>
        <taxon>Pseudomonadota</taxon>
        <taxon>Gammaproteobacteria</taxon>
        <taxon>Thiotrichales</taxon>
        <taxon>Thiotrichaceae</taxon>
        <taxon>Thiothrix</taxon>
    </lineage>
</organism>
<protein>
    <submittedName>
        <fullName evidence="1">Uncharacterized protein</fullName>
    </submittedName>
</protein>
<dbReference type="EMBL" id="MTEJ01000400">
    <property type="protein sequence ID" value="OQX03526.1"/>
    <property type="molecule type" value="Genomic_DNA"/>
</dbReference>
<dbReference type="Proteomes" id="UP000192491">
    <property type="component" value="Unassembled WGS sequence"/>
</dbReference>
<accession>A0A1Y1QDZ8</accession>
<comment type="caution">
    <text evidence="1">The sequence shown here is derived from an EMBL/GenBank/DDBJ whole genome shotgun (WGS) entry which is preliminary data.</text>
</comment>